<accession>A0A922MQN9</accession>
<reference evidence="4" key="1">
    <citation type="journal article" date="2021" name="G3 (Bethesda)">
        <title>Genome and transcriptome analysis of the beet armyworm Spodoptera exigua reveals targets for pest control. .</title>
        <authorList>
            <person name="Simon S."/>
            <person name="Breeschoten T."/>
            <person name="Jansen H.J."/>
            <person name="Dirks R.P."/>
            <person name="Schranz M.E."/>
            <person name="Ros V.I.D."/>
        </authorList>
    </citation>
    <scope>NUCLEOTIDE SEQUENCE</scope>
    <source>
        <strain evidence="4">TB_SE_WUR_2020</strain>
    </source>
</reference>
<keyword evidence="2" id="KW-0732">Signal</keyword>
<organism evidence="4 5">
    <name type="scientific">Spodoptera exigua</name>
    <name type="common">Beet armyworm</name>
    <name type="synonym">Noctua fulgens</name>
    <dbReference type="NCBI Taxonomy" id="7107"/>
    <lineage>
        <taxon>Eukaryota</taxon>
        <taxon>Metazoa</taxon>
        <taxon>Ecdysozoa</taxon>
        <taxon>Arthropoda</taxon>
        <taxon>Hexapoda</taxon>
        <taxon>Insecta</taxon>
        <taxon>Pterygota</taxon>
        <taxon>Neoptera</taxon>
        <taxon>Endopterygota</taxon>
        <taxon>Lepidoptera</taxon>
        <taxon>Glossata</taxon>
        <taxon>Ditrysia</taxon>
        <taxon>Noctuoidea</taxon>
        <taxon>Noctuidae</taxon>
        <taxon>Amphipyrinae</taxon>
        <taxon>Spodoptera</taxon>
    </lineage>
</organism>
<dbReference type="PANTHER" id="PTHR44590">
    <property type="entry name" value="CARBOXYLIC ESTER HYDROLASE-RELATED"/>
    <property type="match status" value="1"/>
</dbReference>
<feature type="domain" description="Carboxylesterase type B" evidence="3">
    <location>
        <begin position="14"/>
        <end position="105"/>
    </location>
</feature>
<evidence type="ECO:0000313" key="4">
    <source>
        <dbReference type="EMBL" id="KAH9640888.1"/>
    </source>
</evidence>
<dbReference type="AlphaFoldDB" id="A0A922MQN9"/>
<dbReference type="SUPFAM" id="SSF53474">
    <property type="entry name" value="alpha/beta-Hydrolases"/>
    <property type="match status" value="1"/>
</dbReference>
<comment type="caution">
    <text evidence="4">The sequence shown here is derived from an EMBL/GenBank/DDBJ whole genome shotgun (WGS) entry which is preliminary data.</text>
</comment>
<name>A0A922MQN9_SPOEX</name>
<dbReference type="Proteomes" id="UP000814243">
    <property type="component" value="Unassembled WGS sequence"/>
</dbReference>
<dbReference type="InterPro" id="IPR002018">
    <property type="entry name" value="CarbesteraseB"/>
</dbReference>
<dbReference type="InterPro" id="IPR029058">
    <property type="entry name" value="AB_hydrolase_fold"/>
</dbReference>
<gene>
    <name evidence="4" type="ORF">HF086_000793</name>
</gene>
<dbReference type="PANTHER" id="PTHR44590:SF4">
    <property type="entry name" value="CARBOXYLIC ESTER HYDROLASE"/>
    <property type="match status" value="1"/>
</dbReference>
<evidence type="ECO:0000256" key="2">
    <source>
        <dbReference type="SAM" id="SignalP"/>
    </source>
</evidence>
<dbReference type="Pfam" id="PF00135">
    <property type="entry name" value="COesterase"/>
    <property type="match status" value="1"/>
</dbReference>
<dbReference type="Gene3D" id="3.40.50.1820">
    <property type="entry name" value="alpha/beta hydrolase"/>
    <property type="match status" value="1"/>
</dbReference>
<evidence type="ECO:0000259" key="3">
    <source>
        <dbReference type="Pfam" id="PF00135"/>
    </source>
</evidence>
<proteinExistence type="predicted"/>
<evidence type="ECO:0000313" key="5">
    <source>
        <dbReference type="Proteomes" id="UP000814243"/>
    </source>
</evidence>
<keyword evidence="1" id="KW-0325">Glycoprotein</keyword>
<sequence>MLCILFICIFVIIAAAHHDDLLYLFNVSYSFPSIPPSDTNDSSMVDKMTAIFYNFARYGDPNNKGDTPELDVSWPQFKPDERKYLRIDTPFSVKNNLFEERFKVWEELFPLDYQTCK</sequence>
<feature type="chain" id="PRO_5037448913" description="Carboxylesterase type B domain-containing protein" evidence="2">
    <location>
        <begin position="17"/>
        <end position="117"/>
    </location>
</feature>
<feature type="signal peptide" evidence="2">
    <location>
        <begin position="1"/>
        <end position="16"/>
    </location>
</feature>
<dbReference type="EMBL" id="JACEFF010000268">
    <property type="protein sequence ID" value="KAH9640888.1"/>
    <property type="molecule type" value="Genomic_DNA"/>
</dbReference>
<evidence type="ECO:0000256" key="1">
    <source>
        <dbReference type="ARBA" id="ARBA00023180"/>
    </source>
</evidence>
<protein>
    <recommendedName>
        <fullName evidence="3">Carboxylesterase type B domain-containing protein</fullName>
    </recommendedName>
</protein>